<evidence type="ECO:0000313" key="9">
    <source>
        <dbReference type="Proteomes" id="UP000176917"/>
    </source>
</evidence>
<keyword evidence="6" id="KW-0066">ATP synthesis</keyword>
<name>A0A1G2RIZ4_9BACT</name>
<comment type="caution">
    <text evidence="8">The sequence shown here is derived from an EMBL/GenBank/DDBJ whole genome shotgun (WGS) entry which is preliminary data.</text>
</comment>
<organism evidence="8 9">
    <name type="scientific">Candidatus Wildermuthbacteria bacterium RIFCSPLOWO2_01_FULL_48_16</name>
    <dbReference type="NCBI Taxonomy" id="1802461"/>
    <lineage>
        <taxon>Bacteria</taxon>
        <taxon>Candidatus Wildermuthiibacteriota</taxon>
    </lineage>
</organism>
<proteinExistence type="inferred from homology"/>
<keyword evidence="6" id="KW-0139">CF(1)</keyword>
<evidence type="ECO:0000313" key="8">
    <source>
        <dbReference type="EMBL" id="OHA72810.1"/>
    </source>
</evidence>
<dbReference type="GO" id="GO:0046933">
    <property type="term" value="F:proton-transporting ATP synthase activity, rotational mechanism"/>
    <property type="evidence" value="ECO:0007669"/>
    <property type="project" value="InterPro"/>
</dbReference>
<sequence length="86" mass="9196">MTFQLSILAIDREIYKGQAQALTVPSQTGELQVLADHVPLITLLKEGNLVLKKENAEEQTIPIAGGVLEVKTNPPTGGEVVALVSF</sequence>
<dbReference type="InterPro" id="IPR001469">
    <property type="entry name" value="ATP_synth_F1_dsu/esu"/>
</dbReference>
<dbReference type="CDD" id="cd12152">
    <property type="entry name" value="F1-ATPase_delta"/>
    <property type="match status" value="1"/>
</dbReference>
<reference evidence="8 9" key="1">
    <citation type="journal article" date="2016" name="Nat. Commun.">
        <title>Thousands of microbial genomes shed light on interconnected biogeochemical processes in an aquifer system.</title>
        <authorList>
            <person name="Anantharaman K."/>
            <person name="Brown C.T."/>
            <person name="Hug L.A."/>
            <person name="Sharon I."/>
            <person name="Castelle C.J."/>
            <person name="Probst A.J."/>
            <person name="Thomas B.C."/>
            <person name="Singh A."/>
            <person name="Wilkins M.J."/>
            <person name="Karaoz U."/>
            <person name="Brodie E.L."/>
            <person name="Williams K.H."/>
            <person name="Hubbard S.S."/>
            <person name="Banfield J.F."/>
        </authorList>
    </citation>
    <scope>NUCLEOTIDE SEQUENCE [LARGE SCALE GENOMIC DNA]</scope>
</reference>
<comment type="subcellular location">
    <subcellularLocation>
        <location evidence="1">Endomembrane system</location>
        <topology evidence="1">Peripheral membrane protein</topology>
    </subcellularLocation>
</comment>
<dbReference type="GO" id="GO:0045259">
    <property type="term" value="C:proton-transporting ATP synthase complex"/>
    <property type="evidence" value="ECO:0007669"/>
    <property type="project" value="UniProtKB-KW"/>
</dbReference>
<evidence type="ECO:0000256" key="3">
    <source>
        <dbReference type="ARBA" id="ARBA00022448"/>
    </source>
</evidence>
<dbReference type="STRING" id="1802461.A3B24_02785"/>
<dbReference type="Gene3D" id="2.60.15.10">
    <property type="entry name" value="F0F1 ATP synthase delta/epsilon subunit, N-terminal"/>
    <property type="match status" value="1"/>
</dbReference>
<dbReference type="EMBL" id="MHUG01000022">
    <property type="protein sequence ID" value="OHA72810.1"/>
    <property type="molecule type" value="Genomic_DNA"/>
</dbReference>
<evidence type="ECO:0000256" key="5">
    <source>
        <dbReference type="ARBA" id="ARBA00023136"/>
    </source>
</evidence>
<dbReference type="InterPro" id="IPR020546">
    <property type="entry name" value="ATP_synth_F1_dsu/esu_N"/>
</dbReference>
<comment type="similarity">
    <text evidence="2">Belongs to the ATPase epsilon chain family.</text>
</comment>
<dbReference type="InterPro" id="IPR036771">
    <property type="entry name" value="ATPsynth_dsu/esu_N"/>
</dbReference>
<feature type="domain" description="ATP synthase F1 complex delta/epsilon subunit N-terminal" evidence="7">
    <location>
        <begin position="3"/>
        <end position="73"/>
    </location>
</feature>
<gene>
    <name evidence="8" type="ORF">A3B24_02785</name>
</gene>
<keyword evidence="3" id="KW-0813">Transport</keyword>
<evidence type="ECO:0000256" key="2">
    <source>
        <dbReference type="ARBA" id="ARBA00005712"/>
    </source>
</evidence>
<dbReference type="GO" id="GO:0012505">
    <property type="term" value="C:endomembrane system"/>
    <property type="evidence" value="ECO:0007669"/>
    <property type="project" value="UniProtKB-SubCell"/>
</dbReference>
<keyword evidence="4" id="KW-0406">Ion transport</keyword>
<protein>
    <recommendedName>
        <fullName evidence="7">ATP synthase F1 complex delta/epsilon subunit N-terminal domain-containing protein</fullName>
    </recommendedName>
</protein>
<keyword evidence="5" id="KW-0472">Membrane</keyword>
<evidence type="ECO:0000259" key="7">
    <source>
        <dbReference type="Pfam" id="PF02823"/>
    </source>
</evidence>
<evidence type="ECO:0000256" key="1">
    <source>
        <dbReference type="ARBA" id="ARBA00004184"/>
    </source>
</evidence>
<dbReference type="Proteomes" id="UP000176917">
    <property type="component" value="Unassembled WGS sequence"/>
</dbReference>
<dbReference type="Pfam" id="PF02823">
    <property type="entry name" value="ATP-synt_DE_N"/>
    <property type="match status" value="1"/>
</dbReference>
<accession>A0A1G2RIZ4</accession>
<evidence type="ECO:0000256" key="4">
    <source>
        <dbReference type="ARBA" id="ARBA00023065"/>
    </source>
</evidence>
<evidence type="ECO:0000256" key="6">
    <source>
        <dbReference type="ARBA" id="ARBA00023196"/>
    </source>
</evidence>
<dbReference type="SUPFAM" id="SSF51344">
    <property type="entry name" value="Epsilon subunit of F1F0-ATP synthase N-terminal domain"/>
    <property type="match status" value="1"/>
</dbReference>
<dbReference type="AlphaFoldDB" id="A0A1G2RIZ4"/>